<reference evidence="3" key="1">
    <citation type="submission" date="2016-11" db="UniProtKB">
        <authorList>
            <consortium name="WormBaseParasite"/>
        </authorList>
    </citation>
    <scope>IDENTIFICATION</scope>
</reference>
<evidence type="ECO:0000313" key="3">
    <source>
        <dbReference type="WBParaSite" id="MhA1_Contig1289.frz3.gene17"/>
    </source>
</evidence>
<dbReference type="InterPro" id="IPR052823">
    <property type="entry name" value="SXP/RAL-2_related"/>
</dbReference>
<dbReference type="Proteomes" id="UP000095281">
    <property type="component" value="Unplaced"/>
</dbReference>
<proteinExistence type="predicted"/>
<evidence type="ECO:0000313" key="2">
    <source>
        <dbReference type="Proteomes" id="UP000095281"/>
    </source>
</evidence>
<protein>
    <submittedName>
        <fullName evidence="3">DUF148 domain-containing protein</fullName>
    </submittedName>
</protein>
<dbReference type="PANTHER" id="PTHR21593:SF36">
    <property type="entry name" value="DUF148 DOMAIN-CONTAINING PROTEIN-RELATED"/>
    <property type="match status" value="1"/>
</dbReference>
<sequence length="215" mass="24784">MNIHLVLSLFIILLLVPSKSFGCNCPDSGSLSSTDPFDALGPWHQRHLDCGIPPFAYRLPQDAQAKIHAIWVNYQAGDECEQEQEQTRAVIMAIPEETRTQLFKGVCGPGFLKNESDEIRDSFMHVWFNDNMLIEQKQTEFRKLAQELLKNEESIARFAKFDQKLSEHITERHQKIQQLSPGAREAYNKWVNFRKQEHNFLSSLAPEIRAELGLM</sequence>
<feature type="chain" id="PRO_5009315356" evidence="1">
    <location>
        <begin position="23"/>
        <end position="215"/>
    </location>
</feature>
<keyword evidence="1" id="KW-0732">Signal</keyword>
<evidence type="ECO:0000256" key="1">
    <source>
        <dbReference type="SAM" id="SignalP"/>
    </source>
</evidence>
<dbReference type="AlphaFoldDB" id="A0A1I8B2E7"/>
<dbReference type="OMA" id="KIFMEAS"/>
<accession>A0A1I8B2E7</accession>
<name>A0A1I8B2E7_MELHA</name>
<dbReference type="PANTHER" id="PTHR21593">
    <property type="entry name" value="PRION-LIKE- Q/N-RICH -DOMAIN-BEARING PROTEIN PROTEIN"/>
    <property type="match status" value="1"/>
</dbReference>
<organism evidence="2 3">
    <name type="scientific">Meloidogyne hapla</name>
    <name type="common">Root-knot nematode worm</name>
    <dbReference type="NCBI Taxonomy" id="6305"/>
    <lineage>
        <taxon>Eukaryota</taxon>
        <taxon>Metazoa</taxon>
        <taxon>Ecdysozoa</taxon>
        <taxon>Nematoda</taxon>
        <taxon>Chromadorea</taxon>
        <taxon>Rhabditida</taxon>
        <taxon>Tylenchina</taxon>
        <taxon>Tylenchomorpha</taxon>
        <taxon>Tylenchoidea</taxon>
        <taxon>Meloidogynidae</taxon>
        <taxon>Meloidogyninae</taxon>
        <taxon>Meloidogyne</taxon>
    </lineage>
</organism>
<feature type="signal peptide" evidence="1">
    <location>
        <begin position="1"/>
        <end position="22"/>
    </location>
</feature>
<dbReference type="WBParaSite" id="MhA1_Contig1289.frz3.gene17">
    <property type="protein sequence ID" value="MhA1_Contig1289.frz3.gene17"/>
    <property type="gene ID" value="MhA1_Contig1289.frz3.gene17"/>
</dbReference>
<keyword evidence="2" id="KW-1185">Reference proteome</keyword>